<organism evidence="1 2">
    <name type="scientific">Variovorax paradoxus (strain EPS)</name>
    <dbReference type="NCBI Taxonomy" id="595537"/>
    <lineage>
        <taxon>Bacteria</taxon>
        <taxon>Pseudomonadati</taxon>
        <taxon>Pseudomonadota</taxon>
        <taxon>Betaproteobacteria</taxon>
        <taxon>Burkholderiales</taxon>
        <taxon>Comamonadaceae</taxon>
        <taxon>Variovorax</taxon>
    </lineage>
</organism>
<dbReference type="Proteomes" id="UP000008917">
    <property type="component" value="Chromosome"/>
</dbReference>
<protein>
    <submittedName>
        <fullName evidence="1">Uncharacterized protein</fullName>
    </submittedName>
</protein>
<dbReference type="AlphaFoldDB" id="E6V9Q9"/>
<accession>E6V9Q9</accession>
<name>E6V9Q9_VARPE</name>
<dbReference type="KEGG" id="vpe:Varpa_1989"/>
<dbReference type="STRING" id="595537.Varpa_1989"/>
<gene>
    <name evidence="1" type="ordered locus">Varpa_1989</name>
</gene>
<sequence length="59" mass="6589">MHIKSLFTLDHSEVVDLAEQAAERGEELALANPFPEGSWRHTVFRDVFAARVADLQPIG</sequence>
<dbReference type="RefSeq" id="WP_013540435.1">
    <property type="nucleotide sequence ID" value="NC_014931.1"/>
</dbReference>
<dbReference type="EMBL" id="CP002417">
    <property type="protein sequence ID" value="ADU36197.1"/>
    <property type="molecule type" value="Genomic_DNA"/>
</dbReference>
<dbReference type="HOGENOM" id="CLU_2959546_0_0_4"/>
<reference evidence="1 2" key="2">
    <citation type="journal article" date="2013" name="Genome Announc.">
        <title>Genome of the Root-Associated Plant Growth-Promoting Bacterium Variovorax paradoxus Strain EPS.</title>
        <authorList>
            <person name="Han J.I."/>
            <person name="Spain J.C."/>
            <person name="Leadbetter J.R."/>
            <person name="Ovchinnikova G."/>
            <person name="Goodwin L.A."/>
            <person name="Han C.S."/>
            <person name="Woyke T."/>
            <person name="Davenport K.W."/>
            <person name="Orwin P.M."/>
        </authorList>
    </citation>
    <scope>NUCLEOTIDE SEQUENCE [LARGE SCALE GENOMIC DNA]</scope>
    <source>
        <strain evidence="1 2">EPS</strain>
    </source>
</reference>
<evidence type="ECO:0000313" key="1">
    <source>
        <dbReference type="EMBL" id="ADU36197.1"/>
    </source>
</evidence>
<proteinExistence type="predicted"/>
<evidence type="ECO:0000313" key="2">
    <source>
        <dbReference type="Proteomes" id="UP000008917"/>
    </source>
</evidence>
<reference evidence="2" key="1">
    <citation type="submission" date="2010-12" db="EMBL/GenBank/DDBJ databases">
        <title>Complete sequence of Variovorax paradoxus EPS.</title>
        <authorList>
            <consortium name="US DOE Joint Genome Institute"/>
            <person name="Lucas S."/>
            <person name="Copeland A."/>
            <person name="Lapidus A."/>
            <person name="Cheng J.-F."/>
            <person name="Goodwin L."/>
            <person name="Pitluck S."/>
            <person name="Teshima H."/>
            <person name="Detter J.C."/>
            <person name="Han C."/>
            <person name="Tapia R."/>
            <person name="Land M."/>
            <person name="Hauser L."/>
            <person name="Kyrpides N."/>
            <person name="Ivanova N."/>
            <person name="Ovchinnikova G."/>
            <person name="Orwin P."/>
            <person name="Han J.-I.G."/>
            <person name="Woyke T."/>
        </authorList>
    </citation>
    <scope>NUCLEOTIDE SEQUENCE [LARGE SCALE GENOMIC DNA]</scope>
    <source>
        <strain evidence="2">EPS</strain>
    </source>
</reference>